<accession>A0ACC0DS54</accession>
<comment type="caution">
    <text evidence="1">The sequence shown here is derived from an EMBL/GenBank/DDBJ whole genome shotgun (WGS) entry which is preliminary data.</text>
</comment>
<gene>
    <name evidence="1" type="ORF">MJO28_015227</name>
</gene>
<sequence length="67" mass="7510">MDTNSSEDWLDDSLQIHPKQGHLQISEVEYSRLAEQFHTTGYREGIHKGKTLTTQEGFDTGFAAGAQ</sequence>
<evidence type="ECO:0000313" key="1">
    <source>
        <dbReference type="EMBL" id="KAI7938307.1"/>
    </source>
</evidence>
<reference evidence="2" key="2">
    <citation type="journal article" date="2018" name="Mol. Plant Microbe Interact.">
        <title>Genome sequence resources for the wheat stripe rust pathogen (Puccinia striiformis f. sp. tritici) and the barley stripe rust pathogen (Puccinia striiformis f. sp. hordei).</title>
        <authorList>
            <person name="Xia C."/>
            <person name="Wang M."/>
            <person name="Yin C."/>
            <person name="Cornejo O.E."/>
            <person name="Hulbert S.H."/>
            <person name="Chen X."/>
        </authorList>
    </citation>
    <scope>NUCLEOTIDE SEQUENCE [LARGE SCALE GENOMIC DNA]</scope>
    <source>
        <strain evidence="2">93-210</strain>
    </source>
</reference>
<dbReference type="Proteomes" id="UP001060170">
    <property type="component" value="Chromosome 16"/>
</dbReference>
<keyword evidence="2" id="KW-1185">Reference proteome</keyword>
<reference evidence="2" key="1">
    <citation type="journal article" date="2018" name="BMC Genomics">
        <title>Genomic insights into host adaptation between the wheat stripe rust pathogen (Puccinia striiformis f. sp. tritici) and the barley stripe rust pathogen (Puccinia striiformis f. sp. hordei).</title>
        <authorList>
            <person name="Xia C."/>
            <person name="Wang M."/>
            <person name="Yin C."/>
            <person name="Cornejo O.E."/>
            <person name="Hulbert S.H."/>
            <person name="Chen X."/>
        </authorList>
    </citation>
    <scope>NUCLEOTIDE SEQUENCE [LARGE SCALE GENOMIC DNA]</scope>
    <source>
        <strain evidence="2">93-210</strain>
    </source>
</reference>
<name>A0ACC0DS54_9BASI</name>
<protein>
    <submittedName>
        <fullName evidence="1">Uncharacterized protein</fullName>
    </submittedName>
</protein>
<reference evidence="1 2" key="3">
    <citation type="journal article" date="2022" name="Microbiol. Spectr.">
        <title>Folding features and dynamics of 3D genome architecture in plant fungal pathogens.</title>
        <authorList>
            <person name="Xia C."/>
        </authorList>
    </citation>
    <scope>NUCLEOTIDE SEQUENCE [LARGE SCALE GENOMIC DNA]</scope>
    <source>
        <strain evidence="1 2">93-210</strain>
    </source>
</reference>
<organism evidence="1 2">
    <name type="scientific">Puccinia striiformis f. sp. tritici</name>
    <dbReference type="NCBI Taxonomy" id="168172"/>
    <lineage>
        <taxon>Eukaryota</taxon>
        <taxon>Fungi</taxon>
        <taxon>Dikarya</taxon>
        <taxon>Basidiomycota</taxon>
        <taxon>Pucciniomycotina</taxon>
        <taxon>Pucciniomycetes</taxon>
        <taxon>Pucciniales</taxon>
        <taxon>Pucciniaceae</taxon>
        <taxon>Puccinia</taxon>
    </lineage>
</organism>
<proteinExistence type="predicted"/>
<dbReference type="EMBL" id="CM045880">
    <property type="protein sequence ID" value="KAI7938307.1"/>
    <property type="molecule type" value="Genomic_DNA"/>
</dbReference>
<evidence type="ECO:0000313" key="2">
    <source>
        <dbReference type="Proteomes" id="UP001060170"/>
    </source>
</evidence>